<dbReference type="Pfam" id="PF09861">
    <property type="entry name" value="Lar_N"/>
    <property type="match status" value="1"/>
</dbReference>
<organism evidence="2 3">
    <name type="scientific">Tessaracoccus antarcticus</name>
    <dbReference type="NCBI Taxonomy" id="2479848"/>
    <lineage>
        <taxon>Bacteria</taxon>
        <taxon>Bacillati</taxon>
        <taxon>Actinomycetota</taxon>
        <taxon>Actinomycetes</taxon>
        <taxon>Propionibacteriales</taxon>
        <taxon>Propionibacteriaceae</taxon>
        <taxon>Tessaracoccus</taxon>
    </lineage>
</organism>
<gene>
    <name evidence="2" type="ORF">EAX62_11585</name>
</gene>
<dbReference type="Gene3D" id="3.90.226.30">
    <property type="match status" value="1"/>
</dbReference>
<reference evidence="2 3" key="1">
    <citation type="submission" date="2018-10" db="EMBL/GenBank/DDBJ databases">
        <title>Tessaracoccus antarcticuss sp. nov., isolated from sediment.</title>
        <authorList>
            <person name="Zhou L.Y."/>
            <person name="Du Z.J."/>
        </authorList>
    </citation>
    <scope>NUCLEOTIDE SEQUENCE [LARGE SCALE GENOMIC DNA]</scope>
    <source>
        <strain evidence="2 3">JDX10</strain>
    </source>
</reference>
<dbReference type="OrthoDB" id="9770545at2"/>
<protein>
    <submittedName>
        <fullName evidence="2">DUF2088 domain-containing protein</fullName>
    </submittedName>
</protein>
<dbReference type="GO" id="GO:0050043">
    <property type="term" value="F:lactate racemase activity"/>
    <property type="evidence" value="ECO:0007669"/>
    <property type="project" value="InterPro"/>
</dbReference>
<evidence type="ECO:0000259" key="1">
    <source>
        <dbReference type="Pfam" id="PF09861"/>
    </source>
</evidence>
<dbReference type="AlphaFoldDB" id="A0A3M0G1U0"/>
<keyword evidence="3" id="KW-1185">Reference proteome</keyword>
<dbReference type="InterPro" id="IPR018657">
    <property type="entry name" value="LarA-like_N"/>
</dbReference>
<evidence type="ECO:0000313" key="3">
    <source>
        <dbReference type="Proteomes" id="UP000275256"/>
    </source>
</evidence>
<dbReference type="InterPro" id="IPR043166">
    <property type="entry name" value="LarA-like_C"/>
</dbReference>
<comment type="caution">
    <text evidence="2">The sequence shown here is derived from an EMBL/GenBank/DDBJ whole genome shotgun (WGS) entry which is preliminary data.</text>
</comment>
<dbReference type="EMBL" id="REFW01000003">
    <property type="protein sequence ID" value="RMB58765.1"/>
    <property type="molecule type" value="Genomic_DNA"/>
</dbReference>
<name>A0A3M0G1U0_9ACTN</name>
<sequence length="506" mass="54105">MPRPGFVLEVDDKTPSLLTISGAAVRLQGFGLGTKVAYPADAVPSTDPVGLIDAALLSPVEGDALLRRLGPGVRLTIVVADNGRPQPRMRFDVRRTMVERVLELAARSKVDDVQVVIATGLHRRWSDHDVTRVLGDRVASSFLADGLITSHDVTSDDLVGIGDIDGHTVKMNARVASSDVVVTVGIRDDHSLGCPSTLGLVDASTINRVAGLHADAAAADEVARLVASTSETFAVVAVIGQPFLRPSLSFLNRREWEWRLVDQLAFAAARQFVAALPKQGAQKLYASPVADYAILDVVGGSPEAVHTESREVWRAANAVEVSAPADVLVASVWGAGFDVGNPVGSPINAAHNALVDQAGCHLGTPLVRDGGVVVAMHPLLRNFSNRTQAPSADFFTNVLPETLDPAEIHDRFEASAAHDPWYINLYRERFAHHPLRVFHSWYRIKEASEGLADVIWVGGDRRSAGIMGHRAASTLADAYEVASAVVGPRPDITYLHGPGRVLGAVR</sequence>
<evidence type="ECO:0000313" key="2">
    <source>
        <dbReference type="EMBL" id="RMB58765.1"/>
    </source>
</evidence>
<accession>A0A3M0G1U0</accession>
<dbReference type="Gene3D" id="3.40.50.11440">
    <property type="match status" value="1"/>
</dbReference>
<proteinExistence type="predicted"/>
<feature type="domain" description="LarA-like N-terminal" evidence="1">
    <location>
        <begin position="37"/>
        <end position="190"/>
    </location>
</feature>
<dbReference type="RefSeq" id="WP_121901886.1">
    <property type="nucleotide sequence ID" value="NZ_REFW01000003.1"/>
</dbReference>
<dbReference type="Proteomes" id="UP000275256">
    <property type="component" value="Unassembled WGS sequence"/>
</dbReference>